<name>A0A376C0V2_9FLAO</name>
<organism evidence="3 4">
    <name type="scientific">Bergeyella zoohelcum</name>
    <dbReference type="NCBI Taxonomy" id="1015"/>
    <lineage>
        <taxon>Bacteria</taxon>
        <taxon>Pseudomonadati</taxon>
        <taxon>Bacteroidota</taxon>
        <taxon>Flavobacteriia</taxon>
        <taxon>Flavobacteriales</taxon>
        <taxon>Weeksellaceae</taxon>
        <taxon>Bergeyella</taxon>
    </lineage>
</organism>
<keyword evidence="1" id="KW-0472">Membrane</keyword>
<evidence type="ECO:0000313" key="3">
    <source>
        <dbReference type="EMBL" id="SSZ55656.1"/>
    </source>
</evidence>
<dbReference type="AlphaFoldDB" id="A0A376C0V2"/>
<sequence>MLLFANACKKQELESVSNEMELRLEEGISAVVHDSISSAATHIVEGRKFIRKAQVNMEVKDVYDATISIEKILKDLGGFVTRSELKSIVYSQRTYEISDTESMQVKKFKTTNNMEVHVPSEYLGDFLTTINKEKAFLNTRVIIAEDVTHNTKIAQLEAENNRKMKEVISQMKNNADKVEYTQNVLEEDKNQKIKKLALADNLKYALVTIDIEEPNYRIAEIAIENTKSIEAKYKVNFFHETKTAWIEGFYFTQKFIIFFVTLWPLWLTIGIVFFIFKKFFSIRKSNKEESSES</sequence>
<feature type="transmembrane region" description="Helical" evidence="1">
    <location>
        <begin position="255"/>
        <end position="276"/>
    </location>
</feature>
<dbReference type="EMBL" id="UFTJ01000002">
    <property type="protein sequence ID" value="SSZ55656.1"/>
    <property type="molecule type" value="Genomic_DNA"/>
</dbReference>
<keyword evidence="1" id="KW-0812">Transmembrane</keyword>
<dbReference type="Pfam" id="PF14257">
    <property type="entry name" value="DUF4349"/>
    <property type="match status" value="1"/>
</dbReference>
<gene>
    <name evidence="3" type="ORF">NCTC11661_01049</name>
</gene>
<keyword evidence="1" id="KW-1133">Transmembrane helix</keyword>
<feature type="domain" description="DUF4349" evidence="2">
    <location>
        <begin position="47"/>
        <end position="275"/>
    </location>
</feature>
<protein>
    <recommendedName>
        <fullName evidence="2">DUF4349 domain-containing protein</fullName>
    </recommendedName>
</protein>
<evidence type="ECO:0000256" key="1">
    <source>
        <dbReference type="SAM" id="Phobius"/>
    </source>
</evidence>
<dbReference type="InterPro" id="IPR025645">
    <property type="entry name" value="DUF4349"/>
</dbReference>
<evidence type="ECO:0000259" key="2">
    <source>
        <dbReference type="Pfam" id="PF14257"/>
    </source>
</evidence>
<reference evidence="3 4" key="1">
    <citation type="submission" date="2018-06" db="EMBL/GenBank/DDBJ databases">
        <authorList>
            <consortium name="Pathogen Informatics"/>
            <person name="Doyle S."/>
        </authorList>
    </citation>
    <scope>NUCLEOTIDE SEQUENCE [LARGE SCALE GENOMIC DNA]</scope>
    <source>
        <strain evidence="3 4">NCTC11661</strain>
    </source>
</reference>
<proteinExistence type="predicted"/>
<evidence type="ECO:0000313" key="4">
    <source>
        <dbReference type="Proteomes" id="UP000255515"/>
    </source>
</evidence>
<accession>A0A376C0V2</accession>
<dbReference type="Proteomes" id="UP000255515">
    <property type="component" value="Unassembled WGS sequence"/>
</dbReference>